<evidence type="ECO:0000313" key="3">
    <source>
        <dbReference type="Proteomes" id="UP001152797"/>
    </source>
</evidence>
<feature type="non-terminal residue" evidence="1">
    <location>
        <position position="156"/>
    </location>
</feature>
<dbReference type="EMBL" id="CAMXCT030001995">
    <property type="protein sequence ID" value="CAL4782094.1"/>
    <property type="molecule type" value="Genomic_DNA"/>
</dbReference>
<proteinExistence type="predicted"/>
<organism evidence="1">
    <name type="scientific">Cladocopium goreaui</name>
    <dbReference type="NCBI Taxonomy" id="2562237"/>
    <lineage>
        <taxon>Eukaryota</taxon>
        <taxon>Sar</taxon>
        <taxon>Alveolata</taxon>
        <taxon>Dinophyceae</taxon>
        <taxon>Suessiales</taxon>
        <taxon>Symbiodiniaceae</taxon>
        <taxon>Cladocopium</taxon>
    </lineage>
</organism>
<gene>
    <name evidence="1" type="ORF">C1SCF055_LOCUS21402</name>
</gene>
<sequence length="156" mass="17028">LPASLLEDRLQDEVRFSMTRPAGPEGALLLWLATGKSRSKALKLQIVAKAMVVRDSTGLCTSKQLPQDMESLLPCEFCGRRGHSGRTCGQQMRRKHRRWRHQLAPWRLFEISLPLQHEVQGLCAVLVSSSDQAALGLLRASAAPASAAAKAAQGSM</sequence>
<evidence type="ECO:0000313" key="1">
    <source>
        <dbReference type="EMBL" id="CAI3994782.1"/>
    </source>
</evidence>
<keyword evidence="3" id="KW-1185">Reference proteome</keyword>
<dbReference type="AlphaFoldDB" id="A0A9P1CPH4"/>
<dbReference type="Proteomes" id="UP001152797">
    <property type="component" value="Unassembled WGS sequence"/>
</dbReference>
<reference evidence="1" key="1">
    <citation type="submission" date="2022-10" db="EMBL/GenBank/DDBJ databases">
        <authorList>
            <person name="Chen Y."/>
            <person name="Dougan E. K."/>
            <person name="Chan C."/>
            <person name="Rhodes N."/>
            <person name="Thang M."/>
        </authorList>
    </citation>
    <scope>NUCLEOTIDE SEQUENCE</scope>
</reference>
<dbReference type="EMBL" id="CAMXCT010001995">
    <property type="protein sequence ID" value="CAI3994782.1"/>
    <property type="molecule type" value="Genomic_DNA"/>
</dbReference>
<protein>
    <submittedName>
        <fullName evidence="1">Uncharacterized protein</fullName>
    </submittedName>
</protein>
<name>A0A9P1CPH4_9DINO</name>
<evidence type="ECO:0000313" key="2">
    <source>
        <dbReference type="EMBL" id="CAL4782094.1"/>
    </source>
</evidence>
<reference evidence="2 3" key="2">
    <citation type="submission" date="2024-05" db="EMBL/GenBank/DDBJ databases">
        <authorList>
            <person name="Chen Y."/>
            <person name="Shah S."/>
            <person name="Dougan E. K."/>
            <person name="Thang M."/>
            <person name="Chan C."/>
        </authorList>
    </citation>
    <scope>NUCLEOTIDE SEQUENCE [LARGE SCALE GENOMIC DNA]</scope>
</reference>
<feature type="non-terminal residue" evidence="1">
    <location>
        <position position="1"/>
    </location>
</feature>
<dbReference type="EMBL" id="CAMXCT020001995">
    <property type="protein sequence ID" value="CAL1148157.1"/>
    <property type="molecule type" value="Genomic_DNA"/>
</dbReference>
<accession>A0A9P1CPH4</accession>
<comment type="caution">
    <text evidence="1">The sequence shown here is derived from an EMBL/GenBank/DDBJ whole genome shotgun (WGS) entry which is preliminary data.</text>
</comment>